<evidence type="ECO:0000313" key="3">
    <source>
        <dbReference type="EMBL" id="CAE0136051.1"/>
    </source>
</evidence>
<dbReference type="EMBL" id="HBHX01056277">
    <property type="protein sequence ID" value="CAE0136051.1"/>
    <property type="molecule type" value="Transcribed_RNA"/>
</dbReference>
<keyword evidence="1" id="KW-1133">Transmembrane helix</keyword>
<name>A0A6T9L466_9EUKA</name>
<evidence type="ECO:0000256" key="1">
    <source>
        <dbReference type="SAM" id="Phobius"/>
    </source>
</evidence>
<reference evidence="3" key="1">
    <citation type="submission" date="2021-01" db="EMBL/GenBank/DDBJ databases">
        <authorList>
            <person name="Corre E."/>
            <person name="Pelletier E."/>
            <person name="Niang G."/>
            <person name="Scheremetjew M."/>
            <person name="Finn R."/>
            <person name="Kale V."/>
            <person name="Holt S."/>
            <person name="Cochrane G."/>
            <person name="Meng A."/>
            <person name="Brown T."/>
            <person name="Cohen L."/>
        </authorList>
    </citation>
    <scope>NUCLEOTIDE SEQUENCE</scope>
    <source>
        <strain evidence="3">CCMP281</strain>
    </source>
</reference>
<keyword evidence="1" id="KW-0472">Membrane</keyword>
<feature type="transmembrane region" description="Helical" evidence="1">
    <location>
        <begin position="179"/>
        <end position="201"/>
    </location>
</feature>
<keyword evidence="1" id="KW-0812">Transmembrane</keyword>
<accession>A0A6T9L466</accession>
<feature type="transmembrane region" description="Helical" evidence="1">
    <location>
        <begin position="75"/>
        <end position="96"/>
    </location>
</feature>
<dbReference type="AlphaFoldDB" id="A0A6T9L466"/>
<evidence type="ECO:0000313" key="2">
    <source>
        <dbReference type="EMBL" id="CAE0136050.1"/>
    </source>
</evidence>
<sequence>MLAHVRQQKVFGERLGSSLAVRVAVGINSPTIKAVRYILEQPGITLPKVCVLCGGPDWPTSVLCGILGLNCCQMVIGLTPVFVLTAPTAVAGAFQLKTSLGGEWASGAIVLLGFCSLIQVTALGGAMYFIERTLSQQQEALASYKDHDDVREQEDKGRVKREWMDTHITFGQMPRGLRIAYVSGATMLLLSAYAIAYGSSYCFEPIQLSSGTDVGNLDPPFGIYRGGYAAFAALAYSLVCYFSVSRWIVHEVKRGLPADAPSLPAMPQRQVAEVSV</sequence>
<protein>
    <submittedName>
        <fullName evidence="3">Uncharacterized protein</fullName>
    </submittedName>
</protein>
<proteinExistence type="predicted"/>
<gene>
    <name evidence="2" type="ORF">HERI1096_LOCUS31043</name>
    <name evidence="3" type="ORF">HERI1096_LOCUS31044</name>
</gene>
<dbReference type="EMBL" id="HBHX01056276">
    <property type="protein sequence ID" value="CAE0136050.1"/>
    <property type="molecule type" value="Transcribed_RNA"/>
</dbReference>
<feature type="transmembrane region" description="Helical" evidence="1">
    <location>
        <begin position="221"/>
        <end position="244"/>
    </location>
</feature>
<organism evidence="3">
    <name type="scientific">Haptolina ericina</name>
    <dbReference type="NCBI Taxonomy" id="156174"/>
    <lineage>
        <taxon>Eukaryota</taxon>
        <taxon>Haptista</taxon>
        <taxon>Haptophyta</taxon>
        <taxon>Prymnesiophyceae</taxon>
        <taxon>Prymnesiales</taxon>
        <taxon>Prymnesiaceae</taxon>
        <taxon>Haptolina</taxon>
    </lineage>
</organism>
<feature type="transmembrane region" description="Helical" evidence="1">
    <location>
        <begin position="108"/>
        <end position="130"/>
    </location>
</feature>